<dbReference type="HOGENOM" id="CLU_2241628_0_0_1"/>
<accession>F0WVP2</accession>
<evidence type="ECO:0000313" key="2">
    <source>
        <dbReference type="EMBL" id="CCA25487.1"/>
    </source>
</evidence>
<organism evidence="2">
    <name type="scientific">Albugo laibachii Nc14</name>
    <dbReference type="NCBI Taxonomy" id="890382"/>
    <lineage>
        <taxon>Eukaryota</taxon>
        <taxon>Sar</taxon>
        <taxon>Stramenopiles</taxon>
        <taxon>Oomycota</taxon>
        <taxon>Peronosporomycetes</taxon>
        <taxon>Albuginales</taxon>
        <taxon>Albuginaceae</taxon>
        <taxon>Albugo</taxon>
    </lineage>
</organism>
<keyword evidence="1" id="KW-1133">Transmembrane helix</keyword>
<sequence length="105" mass="11823">MSVYQSARFEKAAIPRLPYTYCDSITTYSIVTVVGCFQSVIPMGRRLRYDCNRYSSGGMPTLCLLNQASQSPVAKWAMCGTIMTFGIGTTTLFHLLFKPYVLKMR</sequence>
<evidence type="ECO:0000256" key="1">
    <source>
        <dbReference type="SAM" id="Phobius"/>
    </source>
</evidence>
<protein>
    <submittedName>
        <fullName evidence="2">AlNc14C301G10380 protein</fullName>
    </submittedName>
</protein>
<name>F0WVP2_9STRA</name>
<gene>
    <name evidence="2" type="primary">AlNc14C301G10380</name>
    <name evidence="2" type="ORF">ALNC14_116310</name>
</gene>
<dbReference type="AlphaFoldDB" id="F0WVP2"/>
<reference evidence="2" key="2">
    <citation type="submission" date="2011-02" db="EMBL/GenBank/DDBJ databases">
        <authorList>
            <person name="MacLean D."/>
        </authorList>
    </citation>
    <scope>NUCLEOTIDE SEQUENCE</scope>
</reference>
<proteinExistence type="predicted"/>
<keyword evidence="1" id="KW-0472">Membrane</keyword>
<dbReference type="EMBL" id="FR824346">
    <property type="protein sequence ID" value="CCA25487.1"/>
    <property type="molecule type" value="Genomic_DNA"/>
</dbReference>
<keyword evidence="1" id="KW-0812">Transmembrane</keyword>
<feature type="transmembrane region" description="Helical" evidence="1">
    <location>
        <begin position="74"/>
        <end position="97"/>
    </location>
</feature>
<reference evidence="2" key="1">
    <citation type="journal article" date="2011" name="PLoS Biol.">
        <title>Gene gain and loss during evolution of obligate parasitism in the white rust pathogen of Arabidopsis thaliana.</title>
        <authorList>
            <person name="Kemen E."/>
            <person name="Gardiner A."/>
            <person name="Schultz-Larsen T."/>
            <person name="Kemen A.C."/>
            <person name="Balmuth A.L."/>
            <person name="Robert-Seilaniantz A."/>
            <person name="Bailey K."/>
            <person name="Holub E."/>
            <person name="Studholme D.J."/>
            <person name="Maclean D."/>
            <person name="Jones J.D."/>
        </authorList>
    </citation>
    <scope>NUCLEOTIDE SEQUENCE</scope>
</reference>